<evidence type="ECO:0000313" key="2">
    <source>
        <dbReference type="EMBL" id="CAG36082.1"/>
    </source>
</evidence>
<keyword evidence="3" id="KW-1185">Reference proteome</keyword>
<keyword evidence="1" id="KW-0812">Transmembrane</keyword>
<name>Q6ANJ2_DESPS</name>
<evidence type="ECO:0000313" key="3">
    <source>
        <dbReference type="Proteomes" id="UP000000602"/>
    </source>
</evidence>
<keyword evidence="1" id="KW-0472">Membrane</keyword>
<evidence type="ECO:0000256" key="1">
    <source>
        <dbReference type="SAM" id="Phobius"/>
    </source>
</evidence>
<feature type="transmembrane region" description="Helical" evidence="1">
    <location>
        <begin position="26"/>
        <end position="49"/>
    </location>
</feature>
<accession>Q6ANJ2</accession>
<gene>
    <name evidence="2" type="ordered locus">DP1353</name>
</gene>
<dbReference type="HOGENOM" id="CLU_2154308_0_0_7"/>
<dbReference type="EMBL" id="CR522870">
    <property type="protein sequence ID" value="CAG36082.1"/>
    <property type="molecule type" value="Genomic_DNA"/>
</dbReference>
<keyword evidence="1" id="KW-1133">Transmembrane helix</keyword>
<dbReference type="InterPro" id="IPR046740">
    <property type="entry name" value="DUF6790"/>
</dbReference>
<organism evidence="2 3">
    <name type="scientific">Desulfotalea psychrophila (strain LSv54 / DSM 12343)</name>
    <dbReference type="NCBI Taxonomy" id="177439"/>
    <lineage>
        <taxon>Bacteria</taxon>
        <taxon>Pseudomonadati</taxon>
        <taxon>Thermodesulfobacteriota</taxon>
        <taxon>Desulfobulbia</taxon>
        <taxon>Desulfobulbales</taxon>
        <taxon>Desulfocapsaceae</taxon>
        <taxon>Desulfotalea</taxon>
    </lineage>
</organism>
<reference evidence="3" key="1">
    <citation type="journal article" date="2004" name="Environ. Microbiol.">
        <title>The genome of Desulfotalea psychrophila, a sulfate-reducing bacterium from permanently cold Arctic sediments.</title>
        <authorList>
            <person name="Rabus R."/>
            <person name="Ruepp A."/>
            <person name="Frickey T."/>
            <person name="Rattei T."/>
            <person name="Fartmann B."/>
            <person name="Stark M."/>
            <person name="Bauer M."/>
            <person name="Zibat A."/>
            <person name="Lombardot T."/>
            <person name="Becker I."/>
            <person name="Amann J."/>
            <person name="Gellner K."/>
            <person name="Teeling H."/>
            <person name="Leuschner W.D."/>
            <person name="Gloeckner F.-O."/>
            <person name="Lupas A.N."/>
            <person name="Amann R."/>
            <person name="Klenk H.-P."/>
        </authorList>
    </citation>
    <scope>NUCLEOTIDE SEQUENCE [LARGE SCALE GENOMIC DNA]</scope>
    <source>
        <strain evidence="3">DSM 12343 / LSv54</strain>
    </source>
</reference>
<dbReference type="Pfam" id="PF20589">
    <property type="entry name" value="DUF6790"/>
    <property type="match status" value="1"/>
</dbReference>
<dbReference type="RefSeq" id="WP_011188594.1">
    <property type="nucleotide sequence ID" value="NC_006138.1"/>
</dbReference>
<dbReference type="KEGG" id="dps:DP1353"/>
<dbReference type="Proteomes" id="UP000000602">
    <property type="component" value="Chromosome"/>
</dbReference>
<proteinExistence type="predicted"/>
<dbReference type="AlphaFoldDB" id="Q6ANJ2"/>
<feature type="transmembrane region" description="Helical" evidence="1">
    <location>
        <begin position="56"/>
        <end position="75"/>
    </location>
</feature>
<sequence>MAFVRHVFLYKSDAKRLDWEVEKPDWMFEVGFSNLAFGFMVFLVVLLQWGMEAQALVVLGYALYLFQAALLHGYRYFTDEVKSPVRLWRSSIATLLYAGLMAFFAIYALLA</sequence>
<protein>
    <submittedName>
        <fullName evidence="2">Uncharacterized protein</fullName>
    </submittedName>
</protein>
<feature type="transmembrane region" description="Helical" evidence="1">
    <location>
        <begin position="87"/>
        <end position="110"/>
    </location>
</feature>